<sequence>MLICLTVRAGLKSHRRIEFDVICKATGKFNKLLPERSPEQFDYEHVAHGRSALVSICLIVL</sequence>
<evidence type="ECO:0000313" key="1">
    <source>
        <dbReference type="EnsemblPlants" id="PGSC0003DMT400069620"/>
    </source>
</evidence>
<reference evidence="1" key="2">
    <citation type="submission" date="2015-06" db="UniProtKB">
        <authorList>
            <consortium name="EnsemblPlants"/>
        </authorList>
    </citation>
    <scope>IDENTIFICATION</scope>
    <source>
        <strain evidence="1">DM1-3 516 R44</strain>
    </source>
</reference>
<dbReference type="HOGENOM" id="CLU_2927198_0_0_1"/>
<reference evidence="2" key="1">
    <citation type="journal article" date="2011" name="Nature">
        <title>Genome sequence and analysis of the tuber crop potato.</title>
        <authorList>
            <consortium name="The Potato Genome Sequencing Consortium"/>
        </authorList>
    </citation>
    <scope>NUCLEOTIDE SEQUENCE [LARGE SCALE GENOMIC DNA]</scope>
    <source>
        <strain evidence="2">cv. DM1-3 516 R44</strain>
    </source>
</reference>
<evidence type="ECO:0000313" key="2">
    <source>
        <dbReference type="Proteomes" id="UP000011115"/>
    </source>
</evidence>
<name>M1CKS3_SOLTU</name>
<dbReference type="InParanoid" id="M1CKS3"/>
<dbReference type="PaxDb" id="4113-PGSC0003DMT400069620"/>
<dbReference type="EnsemblPlants" id="PGSC0003DMT400069620">
    <property type="protein sequence ID" value="PGSC0003DMT400069620"/>
    <property type="gene ID" value="PGSC0003DMG402027064"/>
</dbReference>
<dbReference type="Gramene" id="PGSC0003DMT400069620">
    <property type="protein sequence ID" value="PGSC0003DMT400069620"/>
    <property type="gene ID" value="PGSC0003DMG402027064"/>
</dbReference>
<proteinExistence type="predicted"/>
<keyword evidence="2" id="KW-1185">Reference proteome</keyword>
<protein>
    <submittedName>
        <fullName evidence="1">Uncharacterized protein</fullName>
    </submittedName>
</protein>
<dbReference type="Proteomes" id="UP000011115">
    <property type="component" value="Unassembled WGS sequence"/>
</dbReference>
<dbReference type="AlphaFoldDB" id="M1CKS3"/>
<accession>M1CKS3</accession>
<organism evidence="1 2">
    <name type="scientific">Solanum tuberosum</name>
    <name type="common">Potato</name>
    <dbReference type="NCBI Taxonomy" id="4113"/>
    <lineage>
        <taxon>Eukaryota</taxon>
        <taxon>Viridiplantae</taxon>
        <taxon>Streptophyta</taxon>
        <taxon>Embryophyta</taxon>
        <taxon>Tracheophyta</taxon>
        <taxon>Spermatophyta</taxon>
        <taxon>Magnoliopsida</taxon>
        <taxon>eudicotyledons</taxon>
        <taxon>Gunneridae</taxon>
        <taxon>Pentapetalae</taxon>
        <taxon>asterids</taxon>
        <taxon>lamiids</taxon>
        <taxon>Solanales</taxon>
        <taxon>Solanaceae</taxon>
        <taxon>Solanoideae</taxon>
        <taxon>Solaneae</taxon>
        <taxon>Solanum</taxon>
    </lineage>
</organism>